<keyword evidence="3" id="KW-1185">Reference proteome</keyword>
<keyword evidence="1" id="KW-0175">Coiled coil</keyword>
<reference evidence="2 3" key="1">
    <citation type="journal article" date="2012" name="Vet. Microbiol.">
        <title>Complete genome sequence and characterization of a broad-host range T4-like bacteriophage phiAS5 infecting Aeromonas salmonicida subsp. salmonicida.</title>
        <authorList>
            <person name="Kim J.H."/>
            <person name="Son J.S."/>
            <person name="Choi Y.J."/>
            <person name="Choresca C.H.Jr."/>
            <person name="Shin S.P."/>
            <person name="Han J.E."/>
            <person name="Jun J.W."/>
            <person name="Park S.C."/>
        </authorList>
    </citation>
    <scope>NUCLEOTIDE SEQUENCE [LARGE SCALE GENOMIC DNA]</scope>
</reference>
<feature type="coiled-coil region" evidence="1">
    <location>
        <begin position="200"/>
        <end position="234"/>
    </location>
</feature>
<organism evidence="2 3">
    <name type="scientific">Aeromonas phage phiAS5</name>
    <dbReference type="NCBI Taxonomy" id="879630"/>
    <lineage>
        <taxon>Viruses</taxon>
        <taxon>Duplodnaviria</taxon>
        <taxon>Heunggongvirae</taxon>
        <taxon>Uroviricota</taxon>
        <taxon>Caudoviricetes</taxon>
        <taxon>Pantevenvirales</taxon>
        <taxon>Straboviridae</taxon>
        <taxon>Chrysonvirus</taxon>
        <taxon>Chrysonvirus as5</taxon>
    </lineage>
</organism>
<dbReference type="Proteomes" id="UP000002236">
    <property type="component" value="Segment"/>
</dbReference>
<dbReference type="RefSeq" id="YP_003969361.1">
    <property type="nucleotide sequence ID" value="NC_014636.1"/>
</dbReference>
<protein>
    <submittedName>
        <fullName evidence="2">Uncharacterized protein</fullName>
    </submittedName>
</protein>
<gene>
    <name evidence="2" type="ORF">phiAS5_ORF0072</name>
</gene>
<dbReference type="EMBL" id="HM452126">
    <property type="protein sequence ID" value="ADM79915.1"/>
    <property type="molecule type" value="Genomic_DNA"/>
</dbReference>
<name>E1A2G9_9CAUD</name>
<evidence type="ECO:0000313" key="2">
    <source>
        <dbReference type="EMBL" id="ADM79915.1"/>
    </source>
</evidence>
<evidence type="ECO:0000313" key="3">
    <source>
        <dbReference type="Proteomes" id="UP000002236"/>
    </source>
</evidence>
<proteinExistence type="predicted"/>
<dbReference type="KEGG" id="vg:9861479"/>
<dbReference type="GeneID" id="9861479"/>
<sequence>MISYKIKEHIPNKGRLNKSLTAFVKMFSAADGEFVPRKDNNGMVYELVFCSSQKIVPCPGVKISDIEKVAIRVDRTMEIGKYYKFENENSIRAFSVSPQNRSFVEYLKKPFRVDAMNNLGAVTKVVNCDGEVVRLSMPIIVPSEMRFFIEAVQPVDESQLKTALEFCWRHGIDASNLTIKQVIAKYGEKEQERTSIMDKISTKQSQIKAQRGVIEQLQDEIRRRQETINGYEKQIAQLGDDYRKIS</sequence>
<evidence type="ECO:0000256" key="1">
    <source>
        <dbReference type="SAM" id="Coils"/>
    </source>
</evidence>
<accession>E1A2G9</accession>